<reference evidence="2 3" key="1">
    <citation type="submission" date="2018-08" db="EMBL/GenBank/DDBJ databases">
        <title>A genome reference for cultivated species of the human gut microbiota.</title>
        <authorList>
            <person name="Zou Y."/>
            <person name="Xue W."/>
            <person name="Luo G."/>
        </authorList>
    </citation>
    <scope>NUCLEOTIDE SEQUENCE [LARGE SCALE GENOMIC DNA]</scope>
    <source>
        <strain evidence="2 3">OF01-2LB</strain>
    </source>
</reference>
<feature type="transmembrane region" description="Helical" evidence="1">
    <location>
        <begin position="43"/>
        <end position="66"/>
    </location>
</feature>
<dbReference type="EMBL" id="QVEV01000045">
    <property type="protein sequence ID" value="RGC10360.1"/>
    <property type="molecule type" value="Genomic_DNA"/>
</dbReference>
<accession>A0A3E2VIB4</accession>
<keyword evidence="1" id="KW-1133">Transmembrane helix</keyword>
<organism evidence="2 3">
    <name type="scientific">Clostridium innocuum</name>
    <dbReference type="NCBI Taxonomy" id="1522"/>
    <lineage>
        <taxon>Bacteria</taxon>
        <taxon>Bacillati</taxon>
        <taxon>Bacillota</taxon>
        <taxon>Clostridia</taxon>
        <taxon>Eubacteriales</taxon>
        <taxon>Clostridiaceae</taxon>
        <taxon>Clostridium</taxon>
    </lineage>
</organism>
<proteinExistence type="predicted"/>
<dbReference type="OrthoDB" id="2085737at2"/>
<evidence type="ECO:0000313" key="2">
    <source>
        <dbReference type="EMBL" id="RGC10360.1"/>
    </source>
</evidence>
<comment type="caution">
    <text evidence="2">The sequence shown here is derived from an EMBL/GenBank/DDBJ whole genome shotgun (WGS) entry which is preliminary data.</text>
</comment>
<protein>
    <recommendedName>
        <fullName evidence="4">DUF3784 domain-containing protein</fullName>
    </recommendedName>
</protein>
<feature type="transmembrane region" description="Helical" evidence="1">
    <location>
        <begin position="6"/>
        <end position="22"/>
    </location>
</feature>
<sequence length="101" mass="11240">MAAVLFLALSIGMFYIAVELGVRKRRTFLHDYHYQNLKEEDSAAYLQLMGVGFAVLGVCFVSFAVLLYLNVLSLPVLLSGLSLGIGIMFYAQYRYNGGIFS</sequence>
<dbReference type="Proteomes" id="UP000260025">
    <property type="component" value="Unassembled WGS sequence"/>
</dbReference>
<gene>
    <name evidence="2" type="ORF">DXA38_19800</name>
</gene>
<evidence type="ECO:0008006" key="4">
    <source>
        <dbReference type="Google" id="ProtNLM"/>
    </source>
</evidence>
<keyword evidence="1" id="KW-0812">Transmembrane</keyword>
<feature type="transmembrane region" description="Helical" evidence="1">
    <location>
        <begin position="72"/>
        <end position="91"/>
    </location>
</feature>
<evidence type="ECO:0000313" key="3">
    <source>
        <dbReference type="Proteomes" id="UP000260025"/>
    </source>
</evidence>
<keyword evidence="1" id="KW-0472">Membrane</keyword>
<evidence type="ECO:0000256" key="1">
    <source>
        <dbReference type="SAM" id="Phobius"/>
    </source>
</evidence>
<dbReference type="RefSeq" id="WP_117444693.1">
    <property type="nucleotide sequence ID" value="NZ_JAJFEN010000044.1"/>
</dbReference>
<name>A0A3E2VIB4_CLOIN</name>
<dbReference type="AlphaFoldDB" id="A0A3E2VIB4"/>